<dbReference type="AlphaFoldDB" id="A0A059CPK7"/>
<accession>A0A059CPK7</accession>
<proteinExistence type="predicted"/>
<evidence type="ECO:0000259" key="1">
    <source>
        <dbReference type="Pfam" id="PF00931"/>
    </source>
</evidence>
<dbReference type="EMBL" id="KK198755">
    <property type="protein sequence ID" value="KCW80126.1"/>
    <property type="molecule type" value="Genomic_DNA"/>
</dbReference>
<dbReference type="STRING" id="71139.A0A059CPK7"/>
<sequence length="160" mass="17648">MGSIGSLCEVSNVDEGINVIKSRFTSKKVLVLLDDVDDCTHLSALVGDGSWFEAGSIVIITTRNKSILDEGGAGYMYQLKELSFDQSLILFSRHAFRKDSPSSDYKIISHHIASTTGGLPLSLEVIGSFLCGKREEVWKDTLKKLKKVPDKKVQEKLKIS</sequence>
<dbReference type="InterPro" id="IPR044974">
    <property type="entry name" value="Disease_R_plants"/>
</dbReference>
<dbReference type="InParanoid" id="A0A059CPK7"/>
<dbReference type="InterPro" id="IPR002182">
    <property type="entry name" value="NB-ARC"/>
</dbReference>
<dbReference type="PANTHER" id="PTHR11017">
    <property type="entry name" value="LEUCINE-RICH REPEAT-CONTAINING PROTEIN"/>
    <property type="match status" value="1"/>
</dbReference>
<dbReference type="Gene3D" id="1.10.8.430">
    <property type="entry name" value="Helical domain of apoptotic protease-activating factors"/>
    <property type="match status" value="1"/>
</dbReference>
<gene>
    <name evidence="2" type="ORF">EUGRSUZ_C01458</name>
</gene>
<feature type="domain" description="NB-ARC" evidence="1">
    <location>
        <begin position="20"/>
        <end position="99"/>
    </location>
</feature>
<dbReference type="GO" id="GO:0006952">
    <property type="term" value="P:defense response"/>
    <property type="evidence" value="ECO:0007669"/>
    <property type="project" value="InterPro"/>
</dbReference>
<organism evidence="2">
    <name type="scientific">Eucalyptus grandis</name>
    <name type="common">Flooded gum</name>
    <dbReference type="NCBI Taxonomy" id="71139"/>
    <lineage>
        <taxon>Eukaryota</taxon>
        <taxon>Viridiplantae</taxon>
        <taxon>Streptophyta</taxon>
        <taxon>Embryophyta</taxon>
        <taxon>Tracheophyta</taxon>
        <taxon>Spermatophyta</taxon>
        <taxon>Magnoliopsida</taxon>
        <taxon>eudicotyledons</taxon>
        <taxon>Gunneridae</taxon>
        <taxon>Pentapetalae</taxon>
        <taxon>rosids</taxon>
        <taxon>malvids</taxon>
        <taxon>Myrtales</taxon>
        <taxon>Myrtaceae</taxon>
        <taxon>Myrtoideae</taxon>
        <taxon>Eucalypteae</taxon>
        <taxon>Eucalyptus</taxon>
    </lineage>
</organism>
<name>A0A059CPK7_EUCGR</name>
<dbReference type="SUPFAM" id="SSF52540">
    <property type="entry name" value="P-loop containing nucleoside triphosphate hydrolases"/>
    <property type="match status" value="1"/>
</dbReference>
<dbReference type="InterPro" id="IPR042197">
    <property type="entry name" value="Apaf_helical"/>
</dbReference>
<dbReference type="Pfam" id="PF00931">
    <property type="entry name" value="NB-ARC"/>
    <property type="match status" value="1"/>
</dbReference>
<dbReference type="OMA" id="ILPCAIT"/>
<reference evidence="2" key="1">
    <citation type="submission" date="2013-07" db="EMBL/GenBank/DDBJ databases">
        <title>The genome of Eucalyptus grandis.</title>
        <authorList>
            <person name="Schmutz J."/>
            <person name="Hayes R."/>
            <person name="Myburg A."/>
            <person name="Tuskan G."/>
            <person name="Grattapaglia D."/>
            <person name="Rokhsar D.S."/>
        </authorList>
    </citation>
    <scope>NUCLEOTIDE SEQUENCE</scope>
    <source>
        <tissue evidence="2">Leaf extractions</tissue>
    </source>
</reference>
<protein>
    <recommendedName>
        <fullName evidence="1">NB-ARC domain-containing protein</fullName>
    </recommendedName>
</protein>
<dbReference type="PRINTS" id="PR00364">
    <property type="entry name" value="DISEASERSIST"/>
</dbReference>
<evidence type="ECO:0000313" key="2">
    <source>
        <dbReference type="EMBL" id="KCW80126.1"/>
    </source>
</evidence>
<dbReference type="InterPro" id="IPR027417">
    <property type="entry name" value="P-loop_NTPase"/>
</dbReference>
<dbReference type="GO" id="GO:0043531">
    <property type="term" value="F:ADP binding"/>
    <property type="evidence" value="ECO:0007669"/>
    <property type="project" value="InterPro"/>
</dbReference>
<dbReference type="Gene3D" id="3.40.50.300">
    <property type="entry name" value="P-loop containing nucleotide triphosphate hydrolases"/>
    <property type="match status" value="1"/>
</dbReference>
<dbReference type="Gramene" id="KCW80126">
    <property type="protein sequence ID" value="KCW80126"/>
    <property type="gene ID" value="EUGRSUZ_C01458"/>
</dbReference>
<dbReference type="PANTHER" id="PTHR11017:SF570">
    <property type="entry name" value="DISEASE RESISTANCE PROTEIN (TIR-NBS CLASS)-RELATED"/>
    <property type="match status" value="1"/>
</dbReference>